<gene>
    <name evidence="1" type="ORF">P3G67_35205</name>
</gene>
<sequence length="75" mass="7901">MPLHQVQVSQVQVGEPVQQCPVDLAAAVGGSYREYALLGQAVAKPEALSWEVAASLVTVGQTAYRVLEQLGVPPT</sequence>
<keyword evidence="2" id="KW-1185">Reference proteome</keyword>
<dbReference type="Proteomes" id="UP001216579">
    <property type="component" value="Unassembled WGS sequence"/>
</dbReference>
<comment type="caution">
    <text evidence="1">The sequence shown here is derived from an EMBL/GenBank/DDBJ whole genome shotgun (WGS) entry which is preliminary data.</text>
</comment>
<dbReference type="Gene3D" id="3.90.180.10">
    <property type="entry name" value="Medium-chain alcohol dehydrogenases, catalytic domain"/>
    <property type="match status" value="1"/>
</dbReference>
<dbReference type="RefSeq" id="WP_276097151.1">
    <property type="nucleotide sequence ID" value="NZ_JARJBC010000045.1"/>
</dbReference>
<reference evidence="1 2" key="1">
    <citation type="submission" date="2023-03" db="EMBL/GenBank/DDBJ databases">
        <title>Draft genome sequence of Streptomyces sp. RB6PN23 isolated from peat swamp forest in Thailand.</title>
        <authorList>
            <person name="Klaysubun C."/>
            <person name="Duangmal K."/>
        </authorList>
    </citation>
    <scope>NUCLEOTIDE SEQUENCE [LARGE SCALE GENOMIC DNA]</scope>
    <source>
        <strain evidence="1 2">RB6PN23</strain>
    </source>
</reference>
<organism evidence="1 2">
    <name type="scientific">Streptomyces silvisoli</name>
    <dbReference type="NCBI Taxonomy" id="3034235"/>
    <lineage>
        <taxon>Bacteria</taxon>
        <taxon>Bacillati</taxon>
        <taxon>Actinomycetota</taxon>
        <taxon>Actinomycetes</taxon>
        <taxon>Kitasatosporales</taxon>
        <taxon>Streptomycetaceae</taxon>
        <taxon>Streptomyces</taxon>
    </lineage>
</organism>
<name>A0ABT5ZXU8_9ACTN</name>
<evidence type="ECO:0000313" key="1">
    <source>
        <dbReference type="EMBL" id="MDF3294354.1"/>
    </source>
</evidence>
<evidence type="ECO:0000313" key="2">
    <source>
        <dbReference type="Proteomes" id="UP001216579"/>
    </source>
</evidence>
<proteinExistence type="predicted"/>
<dbReference type="EMBL" id="JARJBC010000045">
    <property type="protein sequence ID" value="MDF3294354.1"/>
    <property type="molecule type" value="Genomic_DNA"/>
</dbReference>
<dbReference type="SUPFAM" id="SSF50129">
    <property type="entry name" value="GroES-like"/>
    <property type="match status" value="1"/>
</dbReference>
<dbReference type="Gene3D" id="3.40.50.720">
    <property type="entry name" value="NAD(P)-binding Rossmann-like Domain"/>
    <property type="match status" value="1"/>
</dbReference>
<accession>A0ABT5ZXU8</accession>
<protein>
    <submittedName>
        <fullName evidence="1">Uncharacterized protein</fullName>
    </submittedName>
</protein>
<dbReference type="InterPro" id="IPR011032">
    <property type="entry name" value="GroES-like_sf"/>
</dbReference>